<name>A0A173MFD5_9BACT</name>
<accession>A0A173MFD5</accession>
<keyword evidence="3" id="KW-0732">Signal</keyword>
<dbReference type="InterPro" id="IPR036852">
    <property type="entry name" value="Peptidase_S8/S53_dom_sf"/>
</dbReference>
<dbReference type="PROSITE" id="PS51892">
    <property type="entry name" value="SUBTILASE"/>
    <property type="match status" value="1"/>
</dbReference>
<evidence type="ECO:0000313" key="7">
    <source>
        <dbReference type="Proteomes" id="UP000186917"/>
    </source>
</evidence>
<dbReference type="InterPro" id="IPR051048">
    <property type="entry name" value="Peptidase_S8/S53_subtilisin"/>
</dbReference>
<evidence type="ECO:0000313" key="6">
    <source>
        <dbReference type="EMBL" id="SIT25804.1"/>
    </source>
</evidence>
<evidence type="ECO:0000259" key="5">
    <source>
        <dbReference type="Pfam" id="PF18962"/>
    </source>
</evidence>
<comment type="caution">
    <text evidence="2">Lacks conserved residue(s) required for the propagation of feature annotation.</text>
</comment>
<dbReference type="EMBL" id="FTOR01000006">
    <property type="protein sequence ID" value="SIT25804.1"/>
    <property type="molecule type" value="Genomic_DNA"/>
</dbReference>
<keyword evidence="7" id="KW-1185">Reference proteome</keyword>
<evidence type="ECO:0000259" key="4">
    <source>
        <dbReference type="Pfam" id="PF00082"/>
    </source>
</evidence>
<dbReference type="PANTHER" id="PTHR43399:SF4">
    <property type="entry name" value="CELL WALL-ASSOCIATED PROTEASE"/>
    <property type="match status" value="1"/>
</dbReference>
<dbReference type="GO" id="GO:0004252">
    <property type="term" value="F:serine-type endopeptidase activity"/>
    <property type="evidence" value="ECO:0007669"/>
    <property type="project" value="InterPro"/>
</dbReference>
<dbReference type="Pfam" id="PF00082">
    <property type="entry name" value="Peptidase_S8"/>
    <property type="match status" value="1"/>
</dbReference>
<feature type="signal peptide" evidence="3">
    <location>
        <begin position="1"/>
        <end position="19"/>
    </location>
</feature>
<evidence type="ECO:0000256" key="3">
    <source>
        <dbReference type="SAM" id="SignalP"/>
    </source>
</evidence>
<comment type="similarity">
    <text evidence="1 2">Belongs to the peptidase S8 family.</text>
</comment>
<dbReference type="GO" id="GO:0006508">
    <property type="term" value="P:proteolysis"/>
    <property type="evidence" value="ECO:0007669"/>
    <property type="project" value="InterPro"/>
</dbReference>
<evidence type="ECO:0000256" key="1">
    <source>
        <dbReference type="ARBA" id="ARBA00011073"/>
    </source>
</evidence>
<dbReference type="Gene3D" id="2.60.120.380">
    <property type="match status" value="1"/>
</dbReference>
<dbReference type="PANTHER" id="PTHR43399">
    <property type="entry name" value="SUBTILISIN-RELATED"/>
    <property type="match status" value="1"/>
</dbReference>
<dbReference type="Pfam" id="PF18962">
    <property type="entry name" value="Por_Secre_tail"/>
    <property type="match status" value="1"/>
</dbReference>
<feature type="domain" description="Secretion system C-terminal sorting" evidence="5">
    <location>
        <begin position="808"/>
        <end position="882"/>
    </location>
</feature>
<dbReference type="InterPro" id="IPR008979">
    <property type="entry name" value="Galactose-bd-like_sf"/>
</dbReference>
<dbReference type="OrthoDB" id="9792152at2"/>
<reference evidence="7" key="1">
    <citation type="submission" date="2017-01" db="EMBL/GenBank/DDBJ databases">
        <authorList>
            <person name="Varghese N."/>
            <person name="Submissions S."/>
        </authorList>
    </citation>
    <scope>NUCLEOTIDE SEQUENCE [LARGE SCALE GENOMIC DNA]</scope>
    <source>
        <strain evidence="7">DSM 21054</strain>
    </source>
</reference>
<dbReference type="KEGG" id="fln:FLA_2338"/>
<proteinExistence type="inferred from homology"/>
<gene>
    <name evidence="6" type="ORF">SAMN05421788_106385</name>
</gene>
<dbReference type="RefSeq" id="WP_076380564.1">
    <property type="nucleotide sequence ID" value="NZ_AP017422.1"/>
</dbReference>
<organism evidence="6 7">
    <name type="scientific">Filimonas lacunae</name>
    <dbReference type="NCBI Taxonomy" id="477680"/>
    <lineage>
        <taxon>Bacteria</taxon>
        <taxon>Pseudomonadati</taxon>
        <taxon>Bacteroidota</taxon>
        <taxon>Chitinophagia</taxon>
        <taxon>Chitinophagales</taxon>
        <taxon>Chitinophagaceae</taxon>
        <taxon>Filimonas</taxon>
    </lineage>
</organism>
<dbReference type="NCBIfam" id="TIGR04183">
    <property type="entry name" value="Por_Secre_tail"/>
    <property type="match status" value="1"/>
</dbReference>
<dbReference type="STRING" id="477680.SAMN05421788_106385"/>
<sequence length="883" mass="96770">MKKYLLLIHIFFLSTVAFTQENNQLKEPITPALHHRLSPAITKSLKDSAVAERRIYTITVSDTAAFELFLHENRNTIQVKGYWKETSLYLIATSTRIFYKHIMPLPYLVFADARTTRPHTELAISDFNHTYNTINTTHAMFPSVTGEGITVSVKENLFDTTDIDIRHRIKPTAIASNTTATHASTMATLIGGAGNTYYTGRGVAKAVTLSSSSFDVLLPDTNAYSLYGISVQNHSYGVDIENYYGSDAAAYDASMIKDTALVHVFSTGNIGTDKAVGGRYDGIPGYSNLTGSFKMAKNIITVGAIDSLYNVSALSSRGPAYDGRVKPELVAYGQNGSSEAAALVSGAAVLLQHAYRQQHSNALPASALVKAMLVNSASDVLQKGPDFTSGYGVANVYKAMQALVNGQWMQGSIQQGQTVTLPLTIPGNSSSAKITLVWNDVAATPNAATALVNDVDLELYQPATNTVWQPWVLNTAASIDSLQLPAVRGRDSINTLEQVTLDNPPAGSWQIRVKGRTVKGIQPFYIAYQFDTAETFTWLAPRHTDNCIPASTNILKWEYHGAQTTGQLDISYDKGVHWQVLEAQVPLQAPYYKWYAPDTFTTALARLTIAGTRYLSDTFSISYQQYPAVGFNCTDSLMLYWPSLPGAVSYQLYQLKDKYLELLQGHITDTSLVVYLPDAAYAYYAVAPVNGDGQPGGISYSINYQQQGVACYFYGLLADYQGDNTGLITAQLGSLYNVKAISIEKQVGNGWKVLKSYTVSDDKIYTITDSSLVSGPNNYRATLTTTSGSYITSEVASLYYWKEDEYIVYPNPVRTGQLLQLLSQDPFNKVASLYSINGAKVWQQTIANTLEQLPVAHLPAGVYVLVIYNSEGKMLTTKKIVIQ</sequence>
<dbReference type="InterPro" id="IPR026444">
    <property type="entry name" value="Secre_tail"/>
</dbReference>
<dbReference type="Gene3D" id="3.40.50.200">
    <property type="entry name" value="Peptidase S8/S53 domain"/>
    <property type="match status" value="1"/>
</dbReference>
<dbReference type="SUPFAM" id="SSF49785">
    <property type="entry name" value="Galactose-binding domain-like"/>
    <property type="match status" value="1"/>
</dbReference>
<protein>
    <submittedName>
        <fullName evidence="6">Por secretion system C-terminal sorting domain-containing protein</fullName>
    </submittedName>
</protein>
<dbReference type="Proteomes" id="UP000186917">
    <property type="component" value="Unassembled WGS sequence"/>
</dbReference>
<dbReference type="SUPFAM" id="SSF52743">
    <property type="entry name" value="Subtilisin-like"/>
    <property type="match status" value="1"/>
</dbReference>
<evidence type="ECO:0000256" key="2">
    <source>
        <dbReference type="PROSITE-ProRule" id="PRU01240"/>
    </source>
</evidence>
<dbReference type="AlphaFoldDB" id="A0A173MFD5"/>
<feature type="chain" id="PRO_5030022870" evidence="3">
    <location>
        <begin position="20"/>
        <end position="883"/>
    </location>
</feature>
<feature type="domain" description="Peptidase S8/S53" evidence="4">
    <location>
        <begin position="146"/>
        <end position="392"/>
    </location>
</feature>
<dbReference type="InterPro" id="IPR000209">
    <property type="entry name" value="Peptidase_S8/S53_dom"/>
</dbReference>